<comment type="catalytic activity">
    <reaction evidence="3">
        <text>ATP + (deoxyribonucleotide)n-3'-hydroxyl + 5'-phospho-(deoxyribonucleotide)m = (deoxyribonucleotide)n+m + AMP + diphosphate.</text>
        <dbReference type="EC" id="6.5.1.1"/>
    </reaction>
</comment>
<dbReference type="EMBL" id="JBHTCP010000014">
    <property type="protein sequence ID" value="MFC7371765.1"/>
    <property type="molecule type" value="Genomic_DNA"/>
</dbReference>
<sequence length="301" mass="34893">MYEIKYDGYRCLLYCSKEEVRMKSRNGQELGNSFPEVKHHITALLTVWTPFLPFVLDGELCILRNDKKADFEAIQLRGRLKNIEQVEKKSKQAPATFLAFDCLMKNSEWMTKLPLESRKEILSSLLSYGDVEDTIIPLRPLNKIQVQTDLSFIRSLVTESDGEGIVAKQIRSTWSAGTRTKQWLKWKNIKKGAFILTAYDQSNGFFHVAAIDSHEKLTSAGLFSHGLESEEREALIQIVKNNTSHQEGTVFYIPPFLCVELEYLELYKEQLRQPRFSRFLLNMHWEDCTWENVKKNSTPSQ</sequence>
<dbReference type="Gene3D" id="3.30.470.30">
    <property type="entry name" value="DNA ligase/mRNA capping enzyme"/>
    <property type="match status" value="1"/>
</dbReference>
<dbReference type="InterPro" id="IPR012340">
    <property type="entry name" value="NA-bd_OB-fold"/>
</dbReference>
<evidence type="ECO:0000256" key="3">
    <source>
        <dbReference type="ARBA" id="ARBA00034003"/>
    </source>
</evidence>
<dbReference type="Pfam" id="PF01068">
    <property type="entry name" value="DNA_ligase_A_M"/>
    <property type="match status" value="1"/>
</dbReference>
<feature type="domain" description="ATP-dependent DNA ligase family profile" evidence="4">
    <location>
        <begin position="88"/>
        <end position="187"/>
    </location>
</feature>
<dbReference type="InterPro" id="IPR050191">
    <property type="entry name" value="ATP-dep_DNA_ligase"/>
</dbReference>
<evidence type="ECO:0000259" key="4">
    <source>
        <dbReference type="PROSITE" id="PS50160"/>
    </source>
</evidence>
<dbReference type="GO" id="GO:0016874">
    <property type="term" value="F:ligase activity"/>
    <property type="evidence" value="ECO:0007669"/>
    <property type="project" value="UniProtKB-KW"/>
</dbReference>
<dbReference type="InterPro" id="IPR012310">
    <property type="entry name" value="DNA_ligase_ATP-dep_cent"/>
</dbReference>
<evidence type="ECO:0000313" key="5">
    <source>
        <dbReference type="EMBL" id="MFC7371765.1"/>
    </source>
</evidence>
<dbReference type="PANTHER" id="PTHR45674:SF4">
    <property type="entry name" value="DNA LIGASE 1"/>
    <property type="match status" value="1"/>
</dbReference>
<dbReference type="PROSITE" id="PS50160">
    <property type="entry name" value="DNA_LIGASE_A3"/>
    <property type="match status" value="1"/>
</dbReference>
<reference evidence="6" key="1">
    <citation type="journal article" date="2019" name="Int. J. Syst. Evol. Microbiol.">
        <title>The Global Catalogue of Microorganisms (GCM) 10K type strain sequencing project: providing services to taxonomists for standard genome sequencing and annotation.</title>
        <authorList>
            <consortium name="The Broad Institute Genomics Platform"/>
            <consortium name="The Broad Institute Genome Sequencing Center for Infectious Disease"/>
            <person name="Wu L."/>
            <person name="Ma J."/>
        </authorList>
    </citation>
    <scope>NUCLEOTIDE SEQUENCE [LARGE SCALE GENOMIC DNA]</scope>
    <source>
        <strain evidence="6">NBRC 106396</strain>
    </source>
</reference>
<dbReference type="PANTHER" id="PTHR45674">
    <property type="entry name" value="DNA LIGASE 1/3 FAMILY MEMBER"/>
    <property type="match status" value="1"/>
</dbReference>
<dbReference type="SUPFAM" id="SSF50249">
    <property type="entry name" value="Nucleic acid-binding proteins"/>
    <property type="match status" value="1"/>
</dbReference>
<comment type="similarity">
    <text evidence="1">Belongs to the ATP-dependent DNA ligase family.</text>
</comment>
<dbReference type="SUPFAM" id="SSF56091">
    <property type="entry name" value="DNA ligase/mRNA capping enzyme, catalytic domain"/>
    <property type="match status" value="1"/>
</dbReference>
<evidence type="ECO:0000313" key="6">
    <source>
        <dbReference type="Proteomes" id="UP001596549"/>
    </source>
</evidence>
<accession>A0ABW2NPX2</accession>
<comment type="caution">
    <text evidence="5">The sequence shown here is derived from an EMBL/GenBank/DDBJ whole genome shotgun (WGS) entry which is preliminary data.</text>
</comment>
<protein>
    <submittedName>
        <fullName evidence="5">RNA ligase family protein</fullName>
    </submittedName>
</protein>
<keyword evidence="6" id="KW-1185">Reference proteome</keyword>
<organism evidence="5 6">
    <name type="scientific">Fictibacillus iocasae</name>
    <dbReference type="NCBI Taxonomy" id="2715437"/>
    <lineage>
        <taxon>Bacteria</taxon>
        <taxon>Bacillati</taxon>
        <taxon>Bacillota</taxon>
        <taxon>Bacilli</taxon>
        <taxon>Bacillales</taxon>
        <taxon>Fictibacillaceae</taxon>
        <taxon>Fictibacillus</taxon>
    </lineage>
</organism>
<evidence type="ECO:0000256" key="1">
    <source>
        <dbReference type="ARBA" id="ARBA00007572"/>
    </source>
</evidence>
<dbReference type="Proteomes" id="UP001596549">
    <property type="component" value="Unassembled WGS sequence"/>
</dbReference>
<proteinExistence type="inferred from homology"/>
<name>A0ABW2NPX2_9BACL</name>
<evidence type="ECO:0000256" key="2">
    <source>
        <dbReference type="ARBA" id="ARBA00022598"/>
    </source>
</evidence>
<dbReference type="RefSeq" id="WP_379748666.1">
    <property type="nucleotide sequence ID" value="NZ_JBHTCP010000014.1"/>
</dbReference>
<keyword evidence="2 5" id="KW-0436">Ligase</keyword>
<gene>
    <name evidence="5" type="ORF">ACFQPF_08755</name>
</gene>